<sequence length="754" mass="89139">MSNRKTHGNKQNRISLGEIDEMFNDSEFCQAVKDTFKKQSSTVRHDGPIQTTNMFYQKPTISQIMRLRAKGSHTGTRCPSLKKEERKTRWASLISEGRTEHHKRLPSDVENIPICVQYEQYSYLCREHESLITNLTELPQSIKMMLYSNMYEVQRAKMCEQKSILDDKFIFTLFNTLQQLDKQIIEPLHSQTRPVLNFKMHFVQNAVNIVSETIVQSVREALRHDTRLGIFLEGFCKFWMVLIDIQLQWMGKSCADYIEAQVKEFKEQFKEAVAQKIKVEDQMILMDKEFKAMEAQYIRKHEYLQQQLLSVQQEFQDYVVAVQQMSDLRIAEERMNSVGLKALELESMFKQYDKVVSQHSFVFQKDIKELGSALIQQKKQNHPLPMKHQEAQIRLGCPKLQEENYQLNQLNSIGIFMQVHPFQILFEINKELEMDYPMLLCNFFDYLNQIGDFLSNVCKIFIDWVGEDDKLNAILTYFSECDLDQPINLFYAIIFGIREHRQLSSISLKKLLKYYKELQEQHDYQLNECFNIKEASPYFQLLFSEEFNEKITNTQKSQMTLLELLLMLAQHFLMIENKQWTGWLYKQEIDSEDLDMNVIKQFIELRNQLNRPLEDTLKLVRQLSLIHPGLFYKSKQAPLERMKASVRKVQRKNSQRSPLKRSIQKSDIIIIQNGQNVESRQRQINSLKTFDTLNTKQDIGIHYTLLFENKLFQTLMINIYIGINQTFSSKTSLNEKTNYTFILSNTYFLFTLSN</sequence>
<evidence type="ECO:0000313" key="2">
    <source>
        <dbReference type="Proteomes" id="UP000692954"/>
    </source>
</evidence>
<comment type="caution">
    <text evidence="1">The sequence shown here is derived from an EMBL/GenBank/DDBJ whole genome shotgun (WGS) entry which is preliminary data.</text>
</comment>
<evidence type="ECO:0000313" key="1">
    <source>
        <dbReference type="EMBL" id="CAD8126411.1"/>
    </source>
</evidence>
<name>A0A8S1RDR1_9CILI</name>
<organism evidence="1 2">
    <name type="scientific">Paramecium sonneborni</name>
    <dbReference type="NCBI Taxonomy" id="65129"/>
    <lineage>
        <taxon>Eukaryota</taxon>
        <taxon>Sar</taxon>
        <taxon>Alveolata</taxon>
        <taxon>Ciliophora</taxon>
        <taxon>Intramacronucleata</taxon>
        <taxon>Oligohymenophorea</taxon>
        <taxon>Peniculida</taxon>
        <taxon>Parameciidae</taxon>
        <taxon>Paramecium</taxon>
    </lineage>
</organism>
<dbReference type="EMBL" id="CAJJDN010000167">
    <property type="protein sequence ID" value="CAD8126411.1"/>
    <property type="molecule type" value="Genomic_DNA"/>
</dbReference>
<keyword evidence="2" id="KW-1185">Reference proteome</keyword>
<dbReference type="Proteomes" id="UP000692954">
    <property type="component" value="Unassembled WGS sequence"/>
</dbReference>
<accession>A0A8S1RDR1</accession>
<gene>
    <name evidence="1" type="ORF">PSON_ATCC_30995.1.T1670047</name>
</gene>
<proteinExistence type="predicted"/>
<protein>
    <submittedName>
        <fullName evidence="1">Uncharacterized protein</fullName>
    </submittedName>
</protein>
<reference evidence="1" key="1">
    <citation type="submission" date="2021-01" db="EMBL/GenBank/DDBJ databases">
        <authorList>
            <consortium name="Genoscope - CEA"/>
            <person name="William W."/>
        </authorList>
    </citation>
    <scope>NUCLEOTIDE SEQUENCE</scope>
</reference>
<dbReference type="AlphaFoldDB" id="A0A8S1RDR1"/>